<dbReference type="GO" id="GO:0031297">
    <property type="term" value="P:replication fork processing"/>
    <property type="evidence" value="ECO:0007669"/>
    <property type="project" value="InterPro"/>
</dbReference>
<feature type="region of interest" description="Disordered" evidence="1">
    <location>
        <begin position="204"/>
        <end position="246"/>
    </location>
</feature>
<feature type="region of interest" description="Disordered" evidence="1">
    <location>
        <begin position="936"/>
        <end position="962"/>
    </location>
</feature>
<feature type="compositionally biased region" description="Pro residues" evidence="1">
    <location>
        <begin position="222"/>
        <end position="231"/>
    </location>
</feature>
<name>A0AAV9W8Z9_9PEZI</name>
<dbReference type="Pfam" id="PF09462">
    <property type="entry name" value="Mus7"/>
    <property type="match status" value="1"/>
</dbReference>
<proteinExistence type="predicted"/>
<evidence type="ECO:0008006" key="4">
    <source>
        <dbReference type="Google" id="ProtNLM"/>
    </source>
</evidence>
<accession>A0AAV9W8Z9</accession>
<dbReference type="InterPro" id="IPR019021">
    <property type="entry name" value="Mms22"/>
</dbReference>
<sequence>MNDWRALGYVPDSEGEDDYAILLSPPRIVEATAEAGTRLLGHITNKGTTETEKRDGLDLFDLPPSSIDNEGPPERQKRGRGRPSKRGRGAKRLSVGGSQRPKKQARIGELETATVDEADVPGTPKSQSGGIGELSSPYPSGGRFPMNLLSTKRGGGTDVDTNFEATSPSRTDTSVADAPVLDPYAILKRADEEEIEEVDLIDEHGPDSDIEDAPVQPITPAVIPPSSPPIPSRILPADSATNSPALPSRSLLLESNANSPILPKPGAISSNLEVRIPSFSHTGLTDPATRINLDSVTANSDEPVIPPDDFTSGVARNLRTRKPIQMNPYQIEAERYNSDWKSRGLKPVKYVYDDPVLPSNKKIAEKDSQEDEWAVPAGEEEETQAATLRQTQSFQSLGHDSMDIGQQDLRDDDEQLLALDKLFRRTSKERPPSPGAKRTAKGSKRQKTGHASGLSAKSRRIIESAKAIVARGNISSSVSEEAGLPQERDTVPSPVRPPKTPMARTKKPRDKFDIFNLNSSGSDSDSIADRPPPSTLRRQVILDSDDSDGGDTTPRAGSPTRNRLLVSSSSASEEEESPNDPETRENEIQLYQRRVRGVLPASWIRFNQSNGQENKRPGNAHQSPEKRPMIKGMAQMRIRTRNSPPAGSMANPPNLSSSESSDDDGNPVGIVEERPREPSIASSERPFASRPISSAYSERSYAFEDNGFDRMLNRSRAPNSGTGNKKKYAKRRDLRQSKLSKGSFGTYSSGLSRNPPISSKPQHRSIALSVVDACKRYRKTKSERPPQFMRVAERLAKKRTNLGRHLPDRKVVQIDRFLEDETDGEDTLLRWKKTKAKDDSHLPSSSHTSKAVLPTVTHTLARAAFAHRPSAHERQPVYLQTKLTSSRLQQESIPRRLKSHVMPKPIALLPPPIHKRARRIDDILQHLNSNLRTENPIEEDYDVRTSPVPRDQPAPMQQLRQPAPYVTQPHLYLAGLRRHNNGYVANGDAKIPKAAKPILPQKRRRQLRKAEAPKRIDRNPLPIAFQPPERGLYDLPESMEIDASDGKTLSFENMKPRGTTYSSDFDIKVPQTPRTLFHDSTFLGSGALARALLMTSGRTYRSGARVQNVEVLGRLLEWGVYEEAVAEQLEVGLASVLVPVEQILSQGTSPDSEVIATVLTMRKFLGYVVDYLAIGVFFSDLIDIEAFAARFLDILSDFSSKVGSLKAVSMGDLSNIFQAQMYAYTLVLVHQVSCIVDDDNSIGNRAKLRDFRTEVSENLISVLACFGTRRLQKGLTGSFQTISSAGRLNEEAICLESWIIAYQISLSTKAETTSRKPSFWEHVNTAICPNPVGALKDIEVLDTLWREIFRLLALSATDSKGKLTTLDGDHPRSDNWGFVKELMAQSLTIYNSSDLSRRIRAKNYIKALFSRCLILLRDWKWGQPETIIRTLYDLFGRRLQNLTDEADPKDPEFLEHLDHPSFSFTPLEMCFSMFLKIVALGTRQMKLQASKNHTDLVIRIIPNHGRVFLKEDNDNWADVDTLANHHYLLTALYYGAGRDMKKRIVGIARRLVDAGKSHTKVCALNLRAWANILICELAEDKRQDILEELMKWHAGIVQTMVRLHRENEMRLEDEKKKLIDPNLISKLETDALENRRSVESVLFSAIDLLKMVFKKDFCDFYSAEFILGVVSLKAIYAIAGGLPQALVANSVQILSFYIKVCQDFGFSSTKDDSQETWAGFDDIESEGVRKEAAKKLLDEMYDPLFKLINAYFIGQGRILDNVLGPCIQTWVELGSLLVQCGLKTWDDYFNRYQRSWFSMVDTDAKKTYSVFYVASIIKINPSVYDTHKTQILELWAQSLVERDALLKFQHQLTEVLFNHDITNSLFANMPFEVNQDLEQYKITTVDFKRRRLSLIGILLENMQREMVKISDAGDQNKARTVKAEYVSILQELMKAMKDNFVVIHLPENTTTDKNPFSMKADETATSDYVIFCQKVVGYLQQYATDICAVDKFFVDSVIFPLPKGDPTYVTSKLKGYFLRLKTERRGWFVQFVQFWNNTVGRVAVEKQQEYFVDQILGAFDVGERYMVEQGEGGRTSREFFIIALFGAYVRRCMEGISNLVVAVPVLGVLGEVVHGLVLNFDGLEEGKEVDGRISGLLVAVLEPVGVAIETAVNMSDRVSNEPLALHVAEMLVRIVEGCDHVVNLLHLRVNHVSEELPQDLLKIAVRALSRLKACLMGRLVPERLDLVMFEADLPFQAEKRRFEAEYGVEMEKWRMEGRELFLRRAAVKKKIEWDHLISGSELVDGRKRVVDRIGKVMEVVSVGVCEGIVREAEGNVKEVRPLCRWADEVLGIQERGGDFEAQFEFFDMDD</sequence>
<dbReference type="EMBL" id="JAVHJL010000004">
    <property type="protein sequence ID" value="KAK6504649.1"/>
    <property type="molecule type" value="Genomic_DNA"/>
</dbReference>
<feature type="compositionally biased region" description="Basic residues" evidence="1">
    <location>
        <begin position="438"/>
        <end position="448"/>
    </location>
</feature>
<feature type="compositionally biased region" description="Polar residues" evidence="1">
    <location>
        <begin position="641"/>
        <end position="659"/>
    </location>
</feature>
<feature type="compositionally biased region" description="Basic residues" evidence="1">
    <location>
        <begin position="77"/>
        <end position="91"/>
    </location>
</feature>
<feature type="region of interest" description="Disordered" evidence="1">
    <location>
        <begin position="641"/>
        <end position="691"/>
    </location>
</feature>
<evidence type="ECO:0000256" key="1">
    <source>
        <dbReference type="SAM" id="MobiDB-lite"/>
    </source>
</evidence>
<evidence type="ECO:0000313" key="2">
    <source>
        <dbReference type="EMBL" id="KAK6504649.1"/>
    </source>
</evidence>
<feature type="compositionally biased region" description="Basic residues" evidence="1">
    <location>
        <begin position="724"/>
        <end position="733"/>
    </location>
</feature>
<dbReference type="PANTHER" id="PTHR28122:SF1">
    <property type="entry name" value="E3 UBIQUITIN-PROTEIN LIGASE SUBSTRATE RECEPTOR MMS22"/>
    <property type="match status" value="1"/>
</dbReference>
<organism evidence="2 3">
    <name type="scientific">Arthrobotrys musiformis</name>
    <dbReference type="NCBI Taxonomy" id="47236"/>
    <lineage>
        <taxon>Eukaryota</taxon>
        <taxon>Fungi</taxon>
        <taxon>Dikarya</taxon>
        <taxon>Ascomycota</taxon>
        <taxon>Pezizomycotina</taxon>
        <taxon>Orbiliomycetes</taxon>
        <taxon>Orbiliales</taxon>
        <taxon>Orbiliaceae</taxon>
        <taxon>Arthrobotrys</taxon>
    </lineage>
</organism>
<protein>
    <recommendedName>
        <fullName evidence="4">Mus7/MMS22 family-domain-containing protein</fullName>
    </recommendedName>
</protein>
<dbReference type="GO" id="GO:0035361">
    <property type="term" value="C:Cul8-RING ubiquitin ligase complex"/>
    <property type="evidence" value="ECO:0007669"/>
    <property type="project" value="TreeGrafter"/>
</dbReference>
<reference evidence="2 3" key="1">
    <citation type="submission" date="2023-08" db="EMBL/GenBank/DDBJ databases">
        <authorList>
            <person name="Palmer J.M."/>
        </authorList>
    </citation>
    <scope>NUCLEOTIDE SEQUENCE [LARGE SCALE GENOMIC DNA]</scope>
    <source>
        <strain evidence="2 3">TWF481</strain>
    </source>
</reference>
<feature type="region of interest" description="Disordered" evidence="1">
    <location>
        <begin position="711"/>
        <end position="764"/>
    </location>
</feature>
<dbReference type="GO" id="GO:0005634">
    <property type="term" value="C:nucleus"/>
    <property type="evidence" value="ECO:0007669"/>
    <property type="project" value="InterPro"/>
</dbReference>
<dbReference type="PANTHER" id="PTHR28122">
    <property type="entry name" value="E3 UBIQUITIN-PROTEIN LIGASE SUBSTRATE RECEPTOR MMS22"/>
    <property type="match status" value="1"/>
</dbReference>
<feature type="compositionally biased region" description="Acidic residues" evidence="1">
    <location>
        <begin position="368"/>
        <end position="383"/>
    </location>
</feature>
<feature type="compositionally biased region" description="Basic and acidic residues" evidence="1">
    <location>
        <begin position="421"/>
        <end position="431"/>
    </location>
</feature>
<feature type="compositionally biased region" description="Polar residues" evidence="1">
    <location>
        <begin position="384"/>
        <end position="398"/>
    </location>
</feature>
<feature type="region of interest" description="Disordered" evidence="1">
    <location>
        <begin position="607"/>
        <end position="628"/>
    </location>
</feature>
<feature type="compositionally biased region" description="Polar residues" evidence="1">
    <location>
        <begin position="516"/>
        <end position="525"/>
    </location>
</feature>
<feature type="region of interest" description="Disordered" evidence="1">
    <location>
        <begin position="361"/>
        <end position="591"/>
    </location>
</feature>
<dbReference type="GO" id="GO:0000724">
    <property type="term" value="P:double-strand break repair via homologous recombination"/>
    <property type="evidence" value="ECO:0007669"/>
    <property type="project" value="TreeGrafter"/>
</dbReference>
<dbReference type="Proteomes" id="UP001370758">
    <property type="component" value="Unassembled WGS sequence"/>
</dbReference>
<feature type="compositionally biased region" description="Polar residues" evidence="1">
    <location>
        <begin position="159"/>
        <end position="174"/>
    </location>
</feature>
<feature type="compositionally biased region" description="Polar residues" evidence="1">
    <location>
        <begin position="737"/>
        <end position="760"/>
    </location>
</feature>
<evidence type="ECO:0000313" key="3">
    <source>
        <dbReference type="Proteomes" id="UP001370758"/>
    </source>
</evidence>
<keyword evidence="3" id="KW-1185">Reference proteome</keyword>
<feature type="region of interest" description="Disordered" evidence="1">
    <location>
        <begin position="42"/>
        <end position="177"/>
    </location>
</feature>
<gene>
    <name evidence="2" type="ORF">TWF481_006588</name>
</gene>
<comment type="caution">
    <text evidence="2">The sequence shown here is derived from an EMBL/GenBank/DDBJ whole genome shotgun (WGS) entry which is preliminary data.</text>
</comment>